<protein>
    <recommendedName>
        <fullName evidence="6 7">Ribonuclease P protein component</fullName>
        <shortName evidence="6">RNase P protein</shortName>
        <shortName evidence="6">RNaseP protein</shortName>
        <ecNumber evidence="6 7">3.1.26.5</ecNumber>
    </recommendedName>
    <alternativeName>
        <fullName evidence="6">Protein C5</fullName>
    </alternativeName>
</protein>
<evidence type="ECO:0000256" key="6">
    <source>
        <dbReference type="HAMAP-Rule" id="MF_00227"/>
    </source>
</evidence>
<keyword evidence="10" id="KW-1185">Reference proteome</keyword>
<dbReference type="InterPro" id="IPR014721">
    <property type="entry name" value="Ribsml_uS5_D2-typ_fold_subgr"/>
</dbReference>
<comment type="similarity">
    <text evidence="6">Belongs to the RnpA family.</text>
</comment>
<feature type="compositionally biased region" description="Low complexity" evidence="8">
    <location>
        <begin position="130"/>
        <end position="148"/>
    </location>
</feature>
<evidence type="ECO:0000256" key="8">
    <source>
        <dbReference type="SAM" id="MobiDB-lite"/>
    </source>
</evidence>
<dbReference type="EC" id="3.1.26.5" evidence="6 7"/>
<evidence type="ECO:0000256" key="5">
    <source>
        <dbReference type="ARBA" id="ARBA00022884"/>
    </source>
</evidence>
<evidence type="ECO:0000313" key="9">
    <source>
        <dbReference type="EMBL" id="MBI1686216.1"/>
    </source>
</evidence>
<keyword evidence="2 6" id="KW-0540">Nuclease</keyword>
<dbReference type="InterPro" id="IPR000100">
    <property type="entry name" value="RNase_P"/>
</dbReference>
<evidence type="ECO:0000256" key="1">
    <source>
        <dbReference type="ARBA" id="ARBA00022694"/>
    </source>
</evidence>
<organism evidence="9 10">
    <name type="scientific">Caulobacter hibisci</name>
    <dbReference type="NCBI Taxonomy" id="2035993"/>
    <lineage>
        <taxon>Bacteria</taxon>
        <taxon>Pseudomonadati</taxon>
        <taxon>Pseudomonadota</taxon>
        <taxon>Alphaproteobacteria</taxon>
        <taxon>Caulobacterales</taxon>
        <taxon>Caulobacteraceae</taxon>
        <taxon>Caulobacter</taxon>
    </lineage>
</organism>
<dbReference type="GO" id="GO:0004526">
    <property type="term" value="F:ribonuclease P activity"/>
    <property type="evidence" value="ECO:0007669"/>
    <property type="project" value="UniProtKB-EC"/>
</dbReference>
<gene>
    <name evidence="6 9" type="primary">rnpA</name>
    <name evidence="9" type="ORF">I4Q42_21315</name>
</gene>
<dbReference type="Gene3D" id="3.30.230.10">
    <property type="match status" value="1"/>
</dbReference>
<keyword evidence="4 6" id="KW-0378">Hydrolase</keyword>
<comment type="catalytic activity">
    <reaction evidence="6">
        <text>Endonucleolytic cleavage of RNA, removing 5'-extranucleotides from tRNA precursor.</text>
        <dbReference type="EC" id="3.1.26.5"/>
    </reaction>
</comment>
<evidence type="ECO:0000256" key="3">
    <source>
        <dbReference type="ARBA" id="ARBA00022759"/>
    </source>
</evidence>
<proteinExistence type="inferred from homology"/>
<dbReference type="NCBIfam" id="TIGR00188">
    <property type="entry name" value="rnpA"/>
    <property type="match status" value="1"/>
</dbReference>
<sequence>MTESQVTAAKGPKIERIKVRADFLKAAKAPSLSRGAVFMQLRPRGDDDALIRVGFTASKKVGGSVERNRAKRRLREAARLLLPLHGRPGCDYVFIARGGTRSRPWGRLLDDVKAALISLAADIDRGGKRPAPASPNSNAPASEPSDPG</sequence>
<dbReference type="RefSeq" id="WP_198578107.1">
    <property type="nucleotide sequence ID" value="NZ_JADWOX010000019.1"/>
</dbReference>
<dbReference type="PANTHER" id="PTHR33992">
    <property type="entry name" value="RIBONUCLEASE P PROTEIN COMPONENT"/>
    <property type="match status" value="1"/>
</dbReference>
<comment type="function">
    <text evidence="6">RNaseP catalyzes the removal of the 5'-leader sequence from pre-tRNA to produce the mature 5'-terminus. It can also cleave other RNA substrates such as 4.5S RNA. The protein component plays an auxiliary but essential role in vivo by binding to the 5'-leader sequence and broadening the substrate specificity of the ribozyme.</text>
</comment>
<evidence type="ECO:0000256" key="7">
    <source>
        <dbReference type="NCBIfam" id="TIGR00188"/>
    </source>
</evidence>
<evidence type="ECO:0000313" key="10">
    <source>
        <dbReference type="Proteomes" id="UP000639859"/>
    </source>
</evidence>
<dbReference type="HAMAP" id="MF_00227">
    <property type="entry name" value="RNase_P"/>
    <property type="match status" value="1"/>
</dbReference>
<reference evidence="9 10" key="1">
    <citation type="submission" date="2020-11" db="EMBL/GenBank/DDBJ databases">
        <title>genome sequence of strain KACC 18849.</title>
        <authorList>
            <person name="Gao J."/>
            <person name="Zhang X."/>
        </authorList>
    </citation>
    <scope>NUCLEOTIDE SEQUENCE [LARGE SCALE GENOMIC DNA]</scope>
    <source>
        <strain evidence="9 10">KACC 18849</strain>
    </source>
</reference>
<comment type="subunit">
    <text evidence="6">Consists of a catalytic RNA component (M1 or rnpB) and a protein subunit.</text>
</comment>
<keyword evidence="3 6" id="KW-0255">Endonuclease</keyword>
<keyword evidence="1 6" id="KW-0819">tRNA processing</keyword>
<dbReference type="Pfam" id="PF00825">
    <property type="entry name" value="Ribonuclease_P"/>
    <property type="match status" value="1"/>
</dbReference>
<dbReference type="InterPro" id="IPR020568">
    <property type="entry name" value="Ribosomal_Su5_D2-typ_SF"/>
</dbReference>
<dbReference type="EMBL" id="JADWOX010000019">
    <property type="protein sequence ID" value="MBI1686216.1"/>
    <property type="molecule type" value="Genomic_DNA"/>
</dbReference>
<dbReference type="Proteomes" id="UP000639859">
    <property type="component" value="Unassembled WGS sequence"/>
</dbReference>
<evidence type="ECO:0000256" key="4">
    <source>
        <dbReference type="ARBA" id="ARBA00022801"/>
    </source>
</evidence>
<keyword evidence="5 6" id="KW-0694">RNA-binding</keyword>
<name>A0ABS0T2V5_9CAUL</name>
<dbReference type="SUPFAM" id="SSF54211">
    <property type="entry name" value="Ribosomal protein S5 domain 2-like"/>
    <property type="match status" value="1"/>
</dbReference>
<accession>A0ABS0T2V5</accession>
<comment type="caution">
    <text evidence="9">The sequence shown here is derived from an EMBL/GenBank/DDBJ whole genome shotgun (WGS) entry which is preliminary data.</text>
</comment>
<evidence type="ECO:0000256" key="2">
    <source>
        <dbReference type="ARBA" id="ARBA00022722"/>
    </source>
</evidence>
<feature type="region of interest" description="Disordered" evidence="8">
    <location>
        <begin position="125"/>
        <end position="148"/>
    </location>
</feature>
<dbReference type="PANTHER" id="PTHR33992:SF1">
    <property type="entry name" value="RIBONUCLEASE P PROTEIN COMPONENT"/>
    <property type="match status" value="1"/>
</dbReference>